<dbReference type="EMBL" id="CP146256">
    <property type="protein sequence ID" value="XAH73599.1"/>
    <property type="molecule type" value="Genomic_DNA"/>
</dbReference>
<sequence>MNDGSIELVNDEIYYYFEKWKILICAVTDYIAGITDGYALEESEKFGSPLQFYFVN</sequence>
<organism evidence="1 2">
    <name type="scientific">Kineothrix sedimenti</name>
    <dbReference type="NCBI Taxonomy" id="3123317"/>
    <lineage>
        <taxon>Bacteria</taxon>
        <taxon>Bacillati</taxon>
        <taxon>Bacillota</taxon>
        <taxon>Clostridia</taxon>
        <taxon>Lachnospirales</taxon>
        <taxon>Lachnospiraceae</taxon>
        <taxon>Kineothrix</taxon>
    </lineage>
</organism>
<keyword evidence="2" id="KW-1185">Reference proteome</keyword>
<name>A0ABZ3ETR2_9FIRM</name>
<proteinExistence type="predicted"/>
<reference evidence="1 2" key="1">
    <citation type="submission" date="2024-02" db="EMBL/GenBank/DDBJ databases">
        <title>Bacterial strain from lacustrine sediment.</title>
        <authorList>
            <person name="Petit C."/>
            <person name="Fadhlaoui K."/>
        </authorList>
    </citation>
    <scope>NUCLEOTIDE SEQUENCE [LARGE SCALE GENOMIC DNA]</scope>
    <source>
        <strain evidence="1 2">IPX-CK</strain>
    </source>
</reference>
<accession>A0ABZ3ETR2</accession>
<dbReference type="Proteomes" id="UP001451571">
    <property type="component" value="Chromosome"/>
</dbReference>
<evidence type="ECO:0000313" key="1">
    <source>
        <dbReference type="EMBL" id="XAH73599.1"/>
    </source>
</evidence>
<dbReference type="RefSeq" id="WP_342757203.1">
    <property type="nucleotide sequence ID" value="NZ_CP146256.1"/>
</dbReference>
<evidence type="ECO:0000313" key="2">
    <source>
        <dbReference type="Proteomes" id="UP001451571"/>
    </source>
</evidence>
<protein>
    <submittedName>
        <fullName evidence="1">Uncharacterized protein</fullName>
    </submittedName>
</protein>
<gene>
    <name evidence="1" type="ORF">V6984_19175</name>
</gene>